<evidence type="ECO:0000256" key="3">
    <source>
        <dbReference type="ARBA" id="ARBA00022448"/>
    </source>
</evidence>
<name>B1Y333_LEPCP</name>
<feature type="domain" description="POTRA" evidence="11">
    <location>
        <begin position="69"/>
        <end position="143"/>
    </location>
</feature>
<proteinExistence type="inferred from homology"/>
<evidence type="ECO:0000256" key="10">
    <source>
        <dbReference type="SAM" id="SignalP"/>
    </source>
</evidence>
<evidence type="ECO:0000256" key="6">
    <source>
        <dbReference type="ARBA" id="ARBA00022927"/>
    </source>
</evidence>
<keyword evidence="6" id="KW-0653">Protein transport</keyword>
<dbReference type="KEGG" id="lch:Lcho_3431"/>
<gene>
    <name evidence="12" type="ordered locus">Lcho_3431</name>
</gene>
<dbReference type="HOGENOM" id="CLU_021521_2_2_4"/>
<dbReference type="InterPro" id="IPR005565">
    <property type="entry name" value="Hemolysn_activator_HlyB_C"/>
</dbReference>
<comment type="similarity">
    <text evidence="2">Belongs to the TPS (TC 1.B.20) family.</text>
</comment>
<reference evidence="12 13" key="1">
    <citation type="submission" date="2008-03" db="EMBL/GenBank/DDBJ databases">
        <title>Complete sequence of Leptothrix cholodnii SP-6.</title>
        <authorList>
            <consortium name="US DOE Joint Genome Institute"/>
            <person name="Copeland A."/>
            <person name="Lucas S."/>
            <person name="Lapidus A."/>
            <person name="Glavina del Rio T."/>
            <person name="Dalin E."/>
            <person name="Tice H."/>
            <person name="Bruce D."/>
            <person name="Goodwin L."/>
            <person name="Pitluck S."/>
            <person name="Chertkov O."/>
            <person name="Brettin T."/>
            <person name="Detter J.C."/>
            <person name="Han C."/>
            <person name="Kuske C.R."/>
            <person name="Schmutz J."/>
            <person name="Larimer F."/>
            <person name="Land M."/>
            <person name="Hauser L."/>
            <person name="Kyrpides N."/>
            <person name="Lykidis A."/>
            <person name="Emerson D."/>
            <person name="Richardson P."/>
        </authorList>
    </citation>
    <scope>NUCLEOTIDE SEQUENCE [LARGE SCALE GENOMIC DNA]</scope>
    <source>
        <strain evidence="13">ATCC 51168 / LMG 8142 / SP-6</strain>
    </source>
</reference>
<dbReference type="InterPro" id="IPR034746">
    <property type="entry name" value="POTRA"/>
</dbReference>
<evidence type="ECO:0000256" key="4">
    <source>
        <dbReference type="ARBA" id="ARBA00022452"/>
    </source>
</evidence>
<dbReference type="Gene3D" id="2.40.160.50">
    <property type="entry name" value="membrane protein fhac: a member of the omp85/tpsb transporter family"/>
    <property type="match status" value="1"/>
</dbReference>
<feature type="region of interest" description="Disordered" evidence="9">
    <location>
        <begin position="42"/>
        <end position="65"/>
    </location>
</feature>
<evidence type="ECO:0000259" key="11">
    <source>
        <dbReference type="PROSITE" id="PS51779"/>
    </source>
</evidence>
<accession>B1Y333</accession>
<evidence type="ECO:0000256" key="8">
    <source>
        <dbReference type="ARBA" id="ARBA00023237"/>
    </source>
</evidence>
<keyword evidence="4" id="KW-1134">Transmembrane beta strand</keyword>
<evidence type="ECO:0000256" key="2">
    <source>
        <dbReference type="ARBA" id="ARBA00009055"/>
    </source>
</evidence>
<keyword evidence="13" id="KW-1185">Reference proteome</keyword>
<dbReference type="eggNOG" id="COG2831">
    <property type="taxonomic scope" value="Bacteria"/>
</dbReference>
<dbReference type="PANTHER" id="PTHR34597">
    <property type="entry name" value="SLR1661 PROTEIN"/>
    <property type="match status" value="1"/>
</dbReference>
<dbReference type="GO" id="GO:0046819">
    <property type="term" value="P:protein secretion by the type V secretion system"/>
    <property type="evidence" value="ECO:0007669"/>
    <property type="project" value="TreeGrafter"/>
</dbReference>
<keyword evidence="10" id="KW-0732">Signal</keyword>
<evidence type="ECO:0000256" key="5">
    <source>
        <dbReference type="ARBA" id="ARBA00022692"/>
    </source>
</evidence>
<dbReference type="PROSITE" id="PS51779">
    <property type="entry name" value="POTRA"/>
    <property type="match status" value="1"/>
</dbReference>
<organism evidence="12 13">
    <name type="scientific">Leptothrix cholodnii (strain ATCC 51168 / LMG 8142 / SP-6)</name>
    <name type="common">Leptothrix discophora (strain SP-6)</name>
    <dbReference type="NCBI Taxonomy" id="395495"/>
    <lineage>
        <taxon>Bacteria</taxon>
        <taxon>Pseudomonadati</taxon>
        <taxon>Pseudomonadota</taxon>
        <taxon>Betaproteobacteria</taxon>
        <taxon>Burkholderiales</taxon>
        <taxon>Sphaerotilaceae</taxon>
        <taxon>Leptothrix</taxon>
    </lineage>
</organism>
<keyword evidence="7" id="KW-0472">Membrane</keyword>
<dbReference type="Proteomes" id="UP000001693">
    <property type="component" value="Chromosome"/>
</dbReference>
<keyword evidence="8" id="KW-0998">Cell outer membrane</keyword>
<feature type="signal peptide" evidence="10">
    <location>
        <begin position="1"/>
        <end position="28"/>
    </location>
</feature>
<dbReference type="InterPro" id="IPR013686">
    <property type="entry name" value="Polypept-transport_assoc_ShlB"/>
</dbReference>
<evidence type="ECO:0000256" key="9">
    <source>
        <dbReference type="SAM" id="MobiDB-lite"/>
    </source>
</evidence>
<dbReference type="GO" id="GO:0009279">
    <property type="term" value="C:cell outer membrane"/>
    <property type="evidence" value="ECO:0007669"/>
    <property type="project" value="UniProtKB-SubCell"/>
</dbReference>
<dbReference type="GO" id="GO:0098046">
    <property type="term" value="C:type V protein secretion system complex"/>
    <property type="evidence" value="ECO:0007669"/>
    <property type="project" value="TreeGrafter"/>
</dbReference>
<dbReference type="Gene3D" id="3.10.20.310">
    <property type="entry name" value="membrane protein fhac"/>
    <property type="match status" value="1"/>
</dbReference>
<dbReference type="STRING" id="395495.Lcho_3431"/>
<dbReference type="AlphaFoldDB" id="B1Y333"/>
<evidence type="ECO:0000256" key="7">
    <source>
        <dbReference type="ARBA" id="ARBA00023136"/>
    </source>
</evidence>
<dbReference type="EMBL" id="CP001013">
    <property type="protein sequence ID" value="ACB35689.1"/>
    <property type="molecule type" value="Genomic_DNA"/>
</dbReference>
<dbReference type="InterPro" id="IPR051544">
    <property type="entry name" value="TPS_OM_transporter"/>
</dbReference>
<dbReference type="PANTHER" id="PTHR34597:SF1">
    <property type="entry name" value="HEME_HEMOPEXIN TRANSPORTER PROTEIN HUXB"/>
    <property type="match status" value="1"/>
</dbReference>
<feature type="chain" id="PRO_5002772986" evidence="10">
    <location>
        <begin position="29"/>
        <end position="567"/>
    </location>
</feature>
<evidence type="ECO:0000256" key="1">
    <source>
        <dbReference type="ARBA" id="ARBA00004442"/>
    </source>
</evidence>
<dbReference type="GO" id="GO:0008320">
    <property type="term" value="F:protein transmembrane transporter activity"/>
    <property type="evidence" value="ECO:0007669"/>
    <property type="project" value="TreeGrafter"/>
</dbReference>
<keyword evidence="5" id="KW-0812">Transmembrane</keyword>
<evidence type="ECO:0000313" key="13">
    <source>
        <dbReference type="Proteomes" id="UP000001693"/>
    </source>
</evidence>
<comment type="subcellular location">
    <subcellularLocation>
        <location evidence="1">Cell outer membrane</location>
    </subcellularLocation>
</comment>
<dbReference type="Pfam" id="PF03865">
    <property type="entry name" value="ShlB"/>
    <property type="match status" value="1"/>
</dbReference>
<keyword evidence="3" id="KW-0813">Transport</keyword>
<evidence type="ECO:0000313" key="12">
    <source>
        <dbReference type="EMBL" id="ACB35689.1"/>
    </source>
</evidence>
<protein>
    <submittedName>
        <fullName evidence="12">Polypeptide-transport-associated domain protein ShlB-type</fullName>
    </submittedName>
</protein>
<sequence length="567" mass="60038" precursor="true">MTMNSLPPAVRGLSAGLLLACTLTQAQTAPDAGNLLLDVERTQPTPRPAPALPSPKPQGPTDTAEGARVQVGSFRLTGATLVPETDLQAALAAWIGKPSTFADLRRAADAVAEVYRQRGFLVRAYLPDQDIRDGAVTIAVLEGRLGAVRVDRPQAGRHLSDEQVLAYMGARQKIGEPVRPDDVQRAVSLLNEMPGLSASSLLEPGDKAGESRLVVSVQDTPRYAGLAQIDNAGSKASGAERLTLGGTVNSPLGLGDQVQVLVNTSRGSTYGRAAYSLPVGHDGLRVGASASRLHYGYSLSGTRYTGGAGVLGLTLNYPWLRSTAGKLNATFGHDRKRFDNAVAGIALNDKRLNLNTLGLDGEWLDDAFGGGITQFSLGLTLGRLDLGGNAGDLASDQIANGPDRQGRFRKLNASLTRLQRIDRVNTLSAQLSGQFASGNLDSSEKFLASGTSAVRAYSSSEPSGDDGRLLSLEWRRQYGADLSVALFHDRAWLTRDHTLNVASLSPNRYTLAGSGVGVTWGKPSAVLVRASLAWRHGSNPTRNLATDADGDGTRRNPRLFVSALKTF</sequence>
<dbReference type="Pfam" id="PF08479">
    <property type="entry name" value="POTRA_2"/>
    <property type="match status" value="1"/>
</dbReference>
<feature type="compositionally biased region" description="Pro residues" evidence="9">
    <location>
        <begin position="45"/>
        <end position="58"/>
    </location>
</feature>